<evidence type="ECO:0000313" key="1">
    <source>
        <dbReference type="EMBL" id="QGF24408.1"/>
    </source>
</evidence>
<evidence type="ECO:0000313" key="2">
    <source>
        <dbReference type="Proteomes" id="UP000386847"/>
    </source>
</evidence>
<dbReference type="EMBL" id="CP045725">
    <property type="protein sequence ID" value="QGF24408.1"/>
    <property type="molecule type" value="Genomic_DNA"/>
</dbReference>
<dbReference type="InterPro" id="IPR054206">
    <property type="entry name" value="DUF6912"/>
</dbReference>
<proteinExistence type="predicted"/>
<dbReference type="Proteomes" id="UP000386847">
    <property type="component" value="Chromosome"/>
</dbReference>
<dbReference type="Pfam" id="PF21853">
    <property type="entry name" value="DUF6912"/>
    <property type="match status" value="1"/>
</dbReference>
<dbReference type="KEGG" id="rain:Rai3103_12945"/>
<name>A0A5Q2FCB0_9ACTN</name>
<reference evidence="1 2" key="1">
    <citation type="submission" date="2019-10" db="EMBL/GenBank/DDBJ databases">
        <title>Genomic analysis of Raineyella sp. CBA3103.</title>
        <authorList>
            <person name="Roh S.W."/>
        </authorList>
    </citation>
    <scope>NUCLEOTIDE SEQUENCE [LARGE SCALE GENOMIC DNA]</scope>
    <source>
        <strain evidence="1 2">CBA3103</strain>
    </source>
</reference>
<accession>A0A5Q2FCB0</accession>
<organism evidence="1 2">
    <name type="scientific">Raineyella fluvialis</name>
    <dbReference type="NCBI Taxonomy" id="2662261"/>
    <lineage>
        <taxon>Bacteria</taxon>
        <taxon>Bacillati</taxon>
        <taxon>Actinomycetota</taxon>
        <taxon>Actinomycetes</taxon>
        <taxon>Propionibacteriales</taxon>
        <taxon>Propionibacteriaceae</taxon>
        <taxon>Raineyella</taxon>
    </lineage>
</organism>
<dbReference type="AlphaFoldDB" id="A0A5Q2FCB0"/>
<protein>
    <submittedName>
        <fullName evidence="1">Uncharacterized protein</fullName>
    </submittedName>
</protein>
<keyword evidence="2" id="KW-1185">Reference proteome</keyword>
<gene>
    <name evidence="1" type="ORF">Rai3103_12945</name>
</gene>
<sequence>MASVRTRTVYLPSAPGGAQEFRRSGRLEQAEGISVDVAYARARELDLDVPDDAEEADFWALTDAAMRSLAASPDGPRFVVAVRVRPDQIVSADEAGSGRVTVSGVEWSQVSALFVDEEAALPVVRAARAALADPEAFARESATLLDEHDLLWYAPDELDALLG</sequence>
<dbReference type="RefSeq" id="WP_153572937.1">
    <property type="nucleotide sequence ID" value="NZ_CP045725.1"/>
</dbReference>